<dbReference type="RefSeq" id="XP_008184847.1">
    <property type="nucleotide sequence ID" value="XM_008186625.3"/>
</dbReference>
<evidence type="ECO:0000259" key="1">
    <source>
        <dbReference type="PROSITE" id="PS50174"/>
    </source>
</evidence>
<dbReference type="InterPro" id="IPR050656">
    <property type="entry name" value="PINX1"/>
</dbReference>
<reference evidence="2" key="2">
    <citation type="submission" date="2022-06" db="UniProtKB">
        <authorList>
            <consortium name="EnsemblMetazoa"/>
        </authorList>
    </citation>
    <scope>IDENTIFICATION</scope>
</reference>
<dbReference type="RefSeq" id="XP_001948995.2">
    <property type="nucleotide sequence ID" value="XM_001948960.5"/>
</dbReference>
<reference evidence="3" key="1">
    <citation type="submission" date="2010-06" db="EMBL/GenBank/DDBJ databases">
        <authorList>
            <person name="Jiang H."/>
            <person name="Abraham K."/>
            <person name="Ali S."/>
            <person name="Alsbrooks S.L."/>
            <person name="Anim B.N."/>
            <person name="Anosike U.S."/>
            <person name="Attaway T."/>
            <person name="Bandaranaike D.P."/>
            <person name="Battles P.K."/>
            <person name="Bell S.N."/>
            <person name="Bell A.V."/>
            <person name="Beltran B."/>
            <person name="Bickham C."/>
            <person name="Bustamante Y."/>
            <person name="Caleb T."/>
            <person name="Canada A."/>
            <person name="Cardenas V."/>
            <person name="Carter K."/>
            <person name="Chacko J."/>
            <person name="Chandrabose M.N."/>
            <person name="Chavez D."/>
            <person name="Chavez A."/>
            <person name="Chen L."/>
            <person name="Chu H.-S."/>
            <person name="Claassen K.J."/>
            <person name="Cockrell R."/>
            <person name="Collins M."/>
            <person name="Cooper J.A."/>
            <person name="Cree A."/>
            <person name="Curry S.M."/>
            <person name="Da Y."/>
            <person name="Dao M.D."/>
            <person name="Das B."/>
            <person name="Davila M.-L."/>
            <person name="Davy-Carroll L."/>
            <person name="Denson S."/>
            <person name="Dinh H."/>
            <person name="Ebong V.E."/>
            <person name="Edwards J.R."/>
            <person name="Egan A."/>
            <person name="El-Daye J."/>
            <person name="Escobedo L."/>
            <person name="Fernandez S."/>
            <person name="Fernando P.R."/>
            <person name="Flagg N."/>
            <person name="Forbes L.D."/>
            <person name="Fowler R.G."/>
            <person name="Fu Q."/>
            <person name="Gabisi R.A."/>
            <person name="Ganer J."/>
            <person name="Garbino Pronczuk A."/>
            <person name="Garcia R.M."/>
            <person name="Garner T."/>
            <person name="Garrett T.E."/>
            <person name="Gonzalez D.A."/>
            <person name="Hamid H."/>
            <person name="Hawkins E.S."/>
            <person name="Hirani K."/>
            <person name="Hogues M.E."/>
            <person name="Hollins B."/>
            <person name="Hsiao C.-H."/>
            <person name="Jabil R."/>
            <person name="James M.L."/>
            <person name="Jhangiani S.N."/>
            <person name="Johnson B."/>
            <person name="Johnson Q."/>
            <person name="Joshi V."/>
            <person name="Kalu J.B."/>
            <person name="Kam C."/>
            <person name="Kashfia A."/>
            <person name="Keebler J."/>
            <person name="Kisamo H."/>
            <person name="Kovar C.L."/>
            <person name="Lago L.A."/>
            <person name="Lai C.-Y."/>
            <person name="Laidlaw J."/>
            <person name="Lara F."/>
            <person name="Le T.-K."/>
            <person name="Lee S.L."/>
            <person name="Legall F.H."/>
            <person name="Lemon S.J."/>
            <person name="Lewis L.R."/>
            <person name="Li B."/>
            <person name="Liu Y."/>
            <person name="Liu Y.-S."/>
            <person name="Lopez J."/>
            <person name="Lozado R.J."/>
            <person name="Lu J."/>
            <person name="Madu R.C."/>
            <person name="Maheshwari M."/>
            <person name="Maheshwari R."/>
            <person name="Malloy K."/>
            <person name="Martinez E."/>
            <person name="Mathew T."/>
            <person name="Mercado I.C."/>
            <person name="Mercado C."/>
            <person name="Meyer B."/>
            <person name="Montgomery K."/>
            <person name="Morgan M.B."/>
            <person name="Munidasa M."/>
            <person name="Nazareth L.V."/>
            <person name="Nelson J."/>
            <person name="Ng B.M."/>
            <person name="Nguyen N.B."/>
            <person name="Nguyen P.Q."/>
            <person name="Nguyen T."/>
            <person name="Obregon M."/>
            <person name="Okwuonu G.O."/>
            <person name="Onwere C.G."/>
            <person name="Orozco G."/>
            <person name="Parra A."/>
            <person name="Patel S."/>
            <person name="Patil S."/>
            <person name="Perez A."/>
            <person name="Perez Y."/>
            <person name="Pham C."/>
            <person name="Primus E.L."/>
            <person name="Pu L.-L."/>
            <person name="Puazo M."/>
            <person name="Qin X."/>
            <person name="Quiroz J.B."/>
            <person name="Reese J."/>
            <person name="Richards S."/>
            <person name="Rives C.M."/>
            <person name="Robberts R."/>
            <person name="Ruiz S.J."/>
            <person name="Ruiz M.J."/>
            <person name="Santibanez J."/>
            <person name="Schneider B.W."/>
            <person name="Sisson I."/>
            <person name="Smith M."/>
            <person name="Sodergren E."/>
            <person name="Song X.-Z."/>
            <person name="Song B.B."/>
            <person name="Summersgill H."/>
            <person name="Thelus R."/>
            <person name="Thornton R.D."/>
            <person name="Trejos Z.Y."/>
            <person name="Usmani K."/>
            <person name="Vattathil S."/>
            <person name="Villasana D."/>
            <person name="Walker D.L."/>
            <person name="Wang S."/>
            <person name="Wang K."/>
            <person name="White C.S."/>
            <person name="Williams A.C."/>
            <person name="Williamson J."/>
            <person name="Wilson K."/>
            <person name="Woghiren I.O."/>
            <person name="Woodworth J.R."/>
            <person name="Worley K.C."/>
            <person name="Wright R.A."/>
            <person name="Wu W."/>
            <person name="Young L."/>
            <person name="Zhang L."/>
            <person name="Zhang J."/>
            <person name="Zhu Y."/>
            <person name="Muzny D.M."/>
            <person name="Weinstock G."/>
            <person name="Gibbs R.A."/>
        </authorList>
    </citation>
    <scope>NUCLEOTIDE SEQUENCE [LARGE SCALE GENOMIC DNA]</scope>
    <source>
        <strain evidence="3">LSR1</strain>
    </source>
</reference>
<dbReference type="EnsemblMetazoa" id="XM_001949000.4">
    <property type="protein sequence ID" value="XP_001949035.2"/>
    <property type="gene ID" value="LOC100162257"/>
</dbReference>
<dbReference type="GeneID" id="100162257"/>
<dbReference type="PANTHER" id="PTHR23149">
    <property type="entry name" value="G PATCH DOMAIN CONTAINING PROTEIN"/>
    <property type="match status" value="1"/>
</dbReference>
<dbReference type="PANTHER" id="PTHR23149:SF27">
    <property type="entry name" value="PIN2_TERF1-INTERACTING TELOMERASE INHIBITOR 1"/>
    <property type="match status" value="1"/>
</dbReference>
<dbReference type="KEGG" id="api:100162257"/>
<sequence>MALAEPRKRRKNPMHSINLSAQNHWTNDDSKFGQRMLEKFGWSKGSGLGKNKQGISENIRVEHKVHPTGLGFIANNADDWFKAGEEYSRLLSQLTEKFDQYQELSESNGDTTSKKSLVQNSLNSKSRVHYHKFTKGKDLTQYKKDELTCILGKGVKDDGEILNGLNMEEYFKSKKERLKLKTDKHDTSTSVEYDLTYNDDNNMQEEITVGEETEAQSKEPEINTTLLKKKKRRAKQLKDTEIVMPIYDDIHVELKKKKKKMKELICEKIDDVELSKKKTKKNKLPINEDLDNNISEENINKTLEENDANQQDSELVLTHKYQKLVDLLIENSSAGSKYCKDSTSPLFQEKIKEFADSVTHQYLTTVGSTEINPSSKKETTTLKPIILNPDDKNFIKDFEEQKSQALEMISKRQQLAKYVNEKSMFIANHGDVLFFGSNINDIKGYGEW</sequence>
<dbReference type="GO" id="GO:0010521">
    <property type="term" value="F:telomerase inhibitor activity"/>
    <property type="evidence" value="ECO:0007669"/>
    <property type="project" value="TreeGrafter"/>
</dbReference>
<dbReference type="EnsemblMetazoa" id="XM_008186625.3">
    <property type="protein sequence ID" value="XP_008184847.1"/>
    <property type="gene ID" value="LOC100162257"/>
</dbReference>
<dbReference type="EnsemblMetazoa" id="XM_001948960.5">
    <property type="protein sequence ID" value="XP_001948995.2"/>
    <property type="gene ID" value="LOC100162257"/>
</dbReference>
<dbReference type="GO" id="GO:0003676">
    <property type="term" value="F:nucleic acid binding"/>
    <property type="evidence" value="ECO:0007669"/>
    <property type="project" value="InterPro"/>
</dbReference>
<accession>A0A8R1W1P4</accession>
<dbReference type="Pfam" id="PF01585">
    <property type="entry name" value="G-patch"/>
    <property type="match status" value="1"/>
</dbReference>
<keyword evidence="3" id="KW-1185">Reference proteome</keyword>
<dbReference type="InterPro" id="IPR000467">
    <property type="entry name" value="G_patch_dom"/>
</dbReference>
<dbReference type="RefSeq" id="XP_001949035.2">
    <property type="nucleotide sequence ID" value="XM_001949000.4"/>
</dbReference>
<dbReference type="OrthoDB" id="29523at2759"/>
<evidence type="ECO:0000313" key="3">
    <source>
        <dbReference type="Proteomes" id="UP000007819"/>
    </source>
</evidence>
<dbReference type="SMART" id="SM00443">
    <property type="entry name" value="G_patch"/>
    <property type="match status" value="1"/>
</dbReference>
<dbReference type="PROSITE" id="PS50174">
    <property type="entry name" value="G_PATCH"/>
    <property type="match status" value="1"/>
</dbReference>
<proteinExistence type="predicted"/>
<dbReference type="Proteomes" id="UP000007819">
    <property type="component" value="Chromosome A1"/>
</dbReference>
<evidence type="ECO:0000313" key="2">
    <source>
        <dbReference type="EnsemblMetazoa" id="XP_001949035.2"/>
    </source>
</evidence>
<dbReference type="GO" id="GO:0005730">
    <property type="term" value="C:nucleolus"/>
    <property type="evidence" value="ECO:0007669"/>
    <property type="project" value="TreeGrafter"/>
</dbReference>
<feature type="domain" description="G-patch" evidence="1">
    <location>
        <begin position="29"/>
        <end position="75"/>
    </location>
</feature>
<name>A0A8R1W1P4_ACYPI</name>
<protein>
    <recommendedName>
        <fullName evidence="1">G-patch domain-containing protein</fullName>
    </recommendedName>
</protein>
<dbReference type="AlphaFoldDB" id="A0A8R1W1P4"/>
<organism evidence="2 3">
    <name type="scientific">Acyrthosiphon pisum</name>
    <name type="common">Pea aphid</name>
    <dbReference type="NCBI Taxonomy" id="7029"/>
    <lineage>
        <taxon>Eukaryota</taxon>
        <taxon>Metazoa</taxon>
        <taxon>Ecdysozoa</taxon>
        <taxon>Arthropoda</taxon>
        <taxon>Hexapoda</taxon>
        <taxon>Insecta</taxon>
        <taxon>Pterygota</taxon>
        <taxon>Neoptera</taxon>
        <taxon>Paraneoptera</taxon>
        <taxon>Hemiptera</taxon>
        <taxon>Sternorrhyncha</taxon>
        <taxon>Aphidomorpha</taxon>
        <taxon>Aphidoidea</taxon>
        <taxon>Aphididae</taxon>
        <taxon>Macrosiphini</taxon>
        <taxon>Acyrthosiphon</taxon>
    </lineage>
</organism>